<reference evidence="1" key="1">
    <citation type="submission" date="2022-08" db="UniProtKB">
        <authorList>
            <consortium name="EnsemblMetazoa"/>
        </authorList>
    </citation>
    <scope>IDENTIFICATION</scope>
    <source>
        <strain evidence="1">Israel</strain>
    </source>
</reference>
<dbReference type="EnsemblMetazoa" id="PPAI000209-RA">
    <property type="protein sequence ID" value="PPAI000209-PA"/>
    <property type="gene ID" value="PPAI000209"/>
</dbReference>
<dbReference type="EMBL" id="AJVK01009269">
    <property type="status" value="NOT_ANNOTATED_CDS"/>
    <property type="molecule type" value="Genomic_DNA"/>
</dbReference>
<protein>
    <submittedName>
        <fullName evidence="1">Uncharacterized protein</fullName>
    </submittedName>
</protein>
<sequence>MKIQILFLWFLLAFIGISSEAVSNVVHIHAREPWREGFWRKKIIWKPRWVKTWQTRKVYVAVWKRVWGPIELKEYVPLPKPPPGWIHHHK</sequence>
<name>A0A1B0CYN7_PHLPP</name>
<dbReference type="EMBL" id="AJVK01009270">
    <property type="status" value="NOT_ANNOTATED_CDS"/>
    <property type="molecule type" value="Genomic_DNA"/>
</dbReference>
<evidence type="ECO:0000313" key="1">
    <source>
        <dbReference type="EnsemblMetazoa" id="PPAI000209-PA"/>
    </source>
</evidence>
<organism evidence="1 2">
    <name type="scientific">Phlebotomus papatasi</name>
    <name type="common">Sandfly</name>
    <dbReference type="NCBI Taxonomy" id="29031"/>
    <lineage>
        <taxon>Eukaryota</taxon>
        <taxon>Metazoa</taxon>
        <taxon>Ecdysozoa</taxon>
        <taxon>Arthropoda</taxon>
        <taxon>Hexapoda</taxon>
        <taxon>Insecta</taxon>
        <taxon>Pterygota</taxon>
        <taxon>Neoptera</taxon>
        <taxon>Endopterygota</taxon>
        <taxon>Diptera</taxon>
        <taxon>Nematocera</taxon>
        <taxon>Psychodoidea</taxon>
        <taxon>Psychodidae</taxon>
        <taxon>Phlebotomus</taxon>
        <taxon>Phlebotomus</taxon>
    </lineage>
</organism>
<dbReference type="AlphaFoldDB" id="A0A1B0CYN7"/>
<dbReference type="Proteomes" id="UP000092462">
    <property type="component" value="Unassembled WGS sequence"/>
</dbReference>
<dbReference type="VEuPathDB" id="VectorBase:PPAI000209"/>
<proteinExistence type="predicted"/>
<keyword evidence="2" id="KW-1185">Reference proteome</keyword>
<dbReference type="InterPro" id="IPR032134">
    <property type="entry name" value="DUF4816"/>
</dbReference>
<dbReference type="Pfam" id="PF16086">
    <property type="entry name" value="DUF4816"/>
    <property type="match status" value="1"/>
</dbReference>
<evidence type="ECO:0000313" key="2">
    <source>
        <dbReference type="Proteomes" id="UP000092462"/>
    </source>
</evidence>
<accession>A0A1B0CYN7</accession>